<dbReference type="InterPro" id="IPR003741">
    <property type="entry name" value="LUD_dom"/>
</dbReference>
<dbReference type="RefSeq" id="WP_156611140.1">
    <property type="nucleotide sequence ID" value="NZ_WPCU01000010.1"/>
</dbReference>
<keyword evidence="2" id="KW-0004">4Fe-4S</keyword>
<dbReference type="NCBIfam" id="TIGR00273">
    <property type="entry name" value="LutB/LldF family L-lactate oxidation iron-sulfur protein"/>
    <property type="match status" value="1"/>
</dbReference>
<dbReference type="SUPFAM" id="SSF100950">
    <property type="entry name" value="NagB/RpiA/CoA transferase-like"/>
    <property type="match status" value="1"/>
</dbReference>
<dbReference type="Gene3D" id="1.10.1060.10">
    <property type="entry name" value="Alpha-helical ferredoxin"/>
    <property type="match status" value="1"/>
</dbReference>
<dbReference type="PROSITE" id="PS51379">
    <property type="entry name" value="4FE4S_FER_2"/>
    <property type="match status" value="1"/>
</dbReference>
<evidence type="ECO:0000256" key="7">
    <source>
        <dbReference type="ARBA" id="ARBA00023014"/>
    </source>
</evidence>
<evidence type="ECO:0000256" key="1">
    <source>
        <dbReference type="ARBA" id="ARBA00022448"/>
    </source>
</evidence>
<dbReference type="SUPFAM" id="SSF54862">
    <property type="entry name" value="4Fe-4S ferredoxins"/>
    <property type="match status" value="1"/>
</dbReference>
<evidence type="ECO:0000256" key="4">
    <source>
        <dbReference type="ARBA" id="ARBA00022737"/>
    </source>
</evidence>
<dbReference type="Pfam" id="PF02589">
    <property type="entry name" value="LUD_dom"/>
    <property type="match status" value="1"/>
</dbReference>
<dbReference type="InterPro" id="IPR024569">
    <property type="entry name" value="LutB_C"/>
</dbReference>
<feature type="region of interest" description="Disordered" evidence="8">
    <location>
        <begin position="1"/>
        <end position="25"/>
    </location>
</feature>
<keyword evidence="6" id="KW-0408">Iron</keyword>
<proteinExistence type="predicted"/>
<evidence type="ECO:0000256" key="2">
    <source>
        <dbReference type="ARBA" id="ARBA00022485"/>
    </source>
</evidence>
<dbReference type="PANTHER" id="PTHR47153">
    <property type="entry name" value="LACTATE UTILIZATION PROTEIN B"/>
    <property type="match status" value="1"/>
</dbReference>
<organism evidence="10 11">
    <name type="scientific">Auraticoccus cholistanensis</name>
    <dbReference type="NCBI Taxonomy" id="2656650"/>
    <lineage>
        <taxon>Bacteria</taxon>
        <taxon>Bacillati</taxon>
        <taxon>Actinomycetota</taxon>
        <taxon>Actinomycetes</taxon>
        <taxon>Propionibacteriales</taxon>
        <taxon>Propionibacteriaceae</taxon>
        <taxon>Auraticoccus</taxon>
    </lineage>
</organism>
<protein>
    <submittedName>
        <fullName evidence="10">Iron-sulfur cluster-binding protein</fullName>
    </submittedName>
</protein>
<feature type="domain" description="4Fe-4S ferredoxin-type" evidence="9">
    <location>
        <begin position="322"/>
        <end position="351"/>
    </location>
</feature>
<comment type="caution">
    <text evidence="10">The sequence shown here is derived from an EMBL/GenBank/DDBJ whole genome shotgun (WGS) entry which is preliminary data.</text>
</comment>
<dbReference type="Proteomes" id="UP000435304">
    <property type="component" value="Unassembled WGS sequence"/>
</dbReference>
<keyword evidence="5" id="KW-0249">Electron transport</keyword>
<sequence>MSTVLLGMPGLPPASPRGTGNLRGDEAFPDAARSALGNAQLRRNIAHATTTIRGKRAAVVGELPHWEQLREAGRQLKSHTMAHLDEYLVQLEAAVTARGGVVHWARDAAEANRIVTELVRATGSDEVVKVKSMATQEIGLNEHLEAEGIAAVETDLAELIVQLGHDKPSHILVPAIHRNRTEIREIFLREMGDAPADLTDEPSALAAAARRHLRRKFLSARVAVSGANFAVAETGTLSVVESEGNGRMCLTLPQTLITVMGIEKVVPRVQDLEVFLQLLPRSSTGERMNPYTSMWTGVTPGDGPQEFHLVLLDNGRTRVLADEHGRDALNCIRCSACLNVCPVYERTGGHAYGSVYPGPIGAVLSPQLTGVEDNASLPYASSLCGACYDACPVKIDIPSMLVHLRAEHVEEHRRQSRTPAVESVVMRTLSWVMGHPRRWTAAARMGRLGRLLRGRRGTIGALPGPVVGGWTSARDLPAPPTQTFRDWWRGQEDQK</sequence>
<dbReference type="EMBL" id="WPCU01000010">
    <property type="protein sequence ID" value="MVA77075.1"/>
    <property type="molecule type" value="Genomic_DNA"/>
</dbReference>
<dbReference type="PROSITE" id="PS00198">
    <property type="entry name" value="4FE4S_FER_1"/>
    <property type="match status" value="1"/>
</dbReference>
<evidence type="ECO:0000256" key="3">
    <source>
        <dbReference type="ARBA" id="ARBA00022723"/>
    </source>
</evidence>
<gene>
    <name evidence="10" type="ORF">GC722_13715</name>
</gene>
<evidence type="ECO:0000313" key="11">
    <source>
        <dbReference type="Proteomes" id="UP000435304"/>
    </source>
</evidence>
<evidence type="ECO:0000256" key="8">
    <source>
        <dbReference type="SAM" id="MobiDB-lite"/>
    </source>
</evidence>
<accession>A0A6A9UYP7</accession>
<dbReference type="InterPro" id="IPR004452">
    <property type="entry name" value="LutB/LldF"/>
</dbReference>
<dbReference type="GO" id="GO:0006089">
    <property type="term" value="P:lactate metabolic process"/>
    <property type="evidence" value="ECO:0007669"/>
    <property type="project" value="InterPro"/>
</dbReference>
<feature type="region of interest" description="Disordered" evidence="8">
    <location>
        <begin position="471"/>
        <end position="495"/>
    </location>
</feature>
<dbReference type="InterPro" id="IPR009051">
    <property type="entry name" value="Helical_ferredxn"/>
</dbReference>
<dbReference type="Gene3D" id="3.40.50.10420">
    <property type="entry name" value="NagB/RpiA/CoA transferase-like"/>
    <property type="match status" value="1"/>
</dbReference>
<dbReference type="InterPro" id="IPR024185">
    <property type="entry name" value="FTHF_cligase-like_sf"/>
</dbReference>
<evidence type="ECO:0000313" key="10">
    <source>
        <dbReference type="EMBL" id="MVA77075.1"/>
    </source>
</evidence>
<dbReference type="InterPro" id="IPR017900">
    <property type="entry name" value="4Fe4S_Fe_S_CS"/>
</dbReference>
<keyword evidence="4" id="KW-0677">Repeat</keyword>
<keyword evidence="1" id="KW-0813">Transport</keyword>
<evidence type="ECO:0000259" key="9">
    <source>
        <dbReference type="PROSITE" id="PS51379"/>
    </source>
</evidence>
<dbReference type="AlphaFoldDB" id="A0A6A9UYP7"/>
<evidence type="ECO:0000256" key="6">
    <source>
        <dbReference type="ARBA" id="ARBA00023004"/>
    </source>
</evidence>
<reference evidence="10 11" key="1">
    <citation type="submission" date="2019-12" db="EMBL/GenBank/DDBJ databases">
        <title>Auraticoccus cholistani sp. nov., an actinomycete isolated from soil of Cholistan desert.</title>
        <authorList>
            <person name="Cheema M.T."/>
        </authorList>
    </citation>
    <scope>NUCLEOTIDE SEQUENCE [LARGE SCALE GENOMIC DNA]</scope>
    <source>
        <strain evidence="10 11">F435</strain>
    </source>
</reference>
<name>A0A6A9UYP7_9ACTN</name>
<keyword evidence="3" id="KW-0479">Metal-binding</keyword>
<keyword evidence="7" id="KW-0411">Iron-sulfur</keyword>
<evidence type="ECO:0000256" key="5">
    <source>
        <dbReference type="ARBA" id="ARBA00022982"/>
    </source>
</evidence>
<feature type="compositionally biased region" description="Basic and acidic residues" evidence="8">
    <location>
        <begin position="486"/>
        <end position="495"/>
    </location>
</feature>
<dbReference type="InterPro" id="IPR037171">
    <property type="entry name" value="NagB/RpiA_transferase-like"/>
</dbReference>
<dbReference type="Pfam" id="PF11870">
    <property type="entry name" value="LutB_C"/>
    <property type="match status" value="1"/>
</dbReference>
<keyword evidence="11" id="KW-1185">Reference proteome</keyword>
<dbReference type="GO" id="GO:0051539">
    <property type="term" value="F:4 iron, 4 sulfur cluster binding"/>
    <property type="evidence" value="ECO:0007669"/>
    <property type="project" value="UniProtKB-KW"/>
</dbReference>
<dbReference type="GO" id="GO:0046872">
    <property type="term" value="F:metal ion binding"/>
    <property type="evidence" value="ECO:0007669"/>
    <property type="project" value="UniProtKB-KW"/>
</dbReference>
<dbReference type="Pfam" id="PF13183">
    <property type="entry name" value="Fer4_8"/>
    <property type="match status" value="1"/>
</dbReference>
<dbReference type="InterPro" id="IPR017896">
    <property type="entry name" value="4Fe4S_Fe-S-bd"/>
</dbReference>
<dbReference type="PANTHER" id="PTHR47153:SF2">
    <property type="entry name" value="LACTATE UTILIZATION PROTEIN B"/>
    <property type="match status" value="1"/>
</dbReference>